<keyword evidence="4 6" id="KW-1133">Transmembrane helix</keyword>
<evidence type="ECO:0000256" key="3">
    <source>
        <dbReference type="ARBA" id="ARBA00022692"/>
    </source>
</evidence>
<evidence type="ECO:0000256" key="4">
    <source>
        <dbReference type="ARBA" id="ARBA00022989"/>
    </source>
</evidence>
<accession>A0ABQ0SRH6</accession>
<evidence type="ECO:0000256" key="5">
    <source>
        <dbReference type="ARBA" id="ARBA00023136"/>
    </source>
</evidence>
<evidence type="ECO:0000313" key="8">
    <source>
        <dbReference type="Proteomes" id="UP000317180"/>
    </source>
</evidence>
<dbReference type="Proteomes" id="UP000317180">
    <property type="component" value="Unassembled WGS sequence"/>
</dbReference>
<name>A0ABQ0SRH6_9BACL</name>
<comment type="similarity">
    <text evidence="2">Belongs to the SscA family.</text>
</comment>
<proteinExistence type="inferred from homology"/>
<dbReference type="InterPro" id="IPR010070">
    <property type="entry name" value="YjcZ-like"/>
</dbReference>
<dbReference type="NCBIfam" id="TIGR01732">
    <property type="entry name" value="tiny_TM_bacill"/>
    <property type="match status" value="1"/>
</dbReference>
<dbReference type="EMBL" id="BJOD01000024">
    <property type="protein sequence ID" value="GED26479.1"/>
    <property type="molecule type" value="Genomic_DNA"/>
</dbReference>
<reference evidence="7 8" key="1">
    <citation type="submission" date="2019-06" db="EMBL/GenBank/DDBJ databases">
        <title>Whole genome shotgun sequence of Brevibacillus agri NBRC 15538.</title>
        <authorList>
            <person name="Hosoyama A."/>
            <person name="Uohara A."/>
            <person name="Ohji S."/>
            <person name="Ichikawa N."/>
        </authorList>
    </citation>
    <scope>NUCLEOTIDE SEQUENCE [LARGE SCALE GENOMIC DNA]</scope>
    <source>
        <strain evidence="7 8">NBRC 15538</strain>
    </source>
</reference>
<keyword evidence="8" id="KW-1185">Reference proteome</keyword>
<gene>
    <name evidence="7" type="ORF">BAG01nite_25810</name>
</gene>
<comment type="subcellular location">
    <subcellularLocation>
        <location evidence="1">Membrane</location>
    </subcellularLocation>
</comment>
<feature type="transmembrane region" description="Helical" evidence="6">
    <location>
        <begin position="45"/>
        <end position="64"/>
    </location>
</feature>
<dbReference type="Pfam" id="PF09680">
    <property type="entry name" value="YjcZ_2"/>
    <property type="match status" value="1"/>
</dbReference>
<evidence type="ECO:0000256" key="6">
    <source>
        <dbReference type="SAM" id="Phobius"/>
    </source>
</evidence>
<evidence type="ECO:0000256" key="2">
    <source>
        <dbReference type="ARBA" id="ARBA00010221"/>
    </source>
</evidence>
<comment type="caution">
    <text evidence="7">The sequence shown here is derived from an EMBL/GenBank/DDBJ whole genome shotgun (WGS) entry which is preliminary data.</text>
</comment>
<protein>
    <submittedName>
        <fullName evidence="7">Uncharacterized protein</fullName>
    </submittedName>
</protein>
<keyword evidence="3 6" id="KW-0812">Transmembrane</keyword>
<evidence type="ECO:0000313" key="7">
    <source>
        <dbReference type="EMBL" id="GED26479.1"/>
    </source>
</evidence>
<evidence type="ECO:0000256" key="1">
    <source>
        <dbReference type="ARBA" id="ARBA00004370"/>
    </source>
</evidence>
<organism evidence="7 8">
    <name type="scientific">Brevibacillus agri</name>
    <dbReference type="NCBI Taxonomy" id="51101"/>
    <lineage>
        <taxon>Bacteria</taxon>
        <taxon>Bacillati</taxon>
        <taxon>Bacillota</taxon>
        <taxon>Bacilli</taxon>
        <taxon>Bacillales</taxon>
        <taxon>Paenibacillaceae</taxon>
        <taxon>Brevibacillus</taxon>
    </lineage>
</organism>
<keyword evidence="5 6" id="KW-0472">Membrane</keyword>
<sequence>MEPAFAPKIGVCLHTFALAFDYVIEGTNITSRIMGGFQMGLFNGGFNGFALILVLFVLLTIVGVDD</sequence>